<comment type="caution">
    <text evidence="1">The sequence shown here is derived from an EMBL/GenBank/DDBJ whole genome shotgun (WGS) entry which is preliminary data.</text>
</comment>
<reference evidence="1" key="1">
    <citation type="journal article" date="2023" name="Plant J.">
        <title>Genome sequences and population genomics provide insights into the demographic history, inbreeding, and mutation load of two 'living fossil' tree species of Dipteronia.</title>
        <authorList>
            <person name="Feng Y."/>
            <person name="Comes H.P."/>
            <person name="Chen J."/>
            <person name="Zhu S."/>
            <person name="Lu R."/>
            <person name="Zhang X."/>
            <person name="Li P."/>
            <person name="Qiu J."/>
            <person name="Olsen K.M."/>
            <person name="Qiu Y."/>
        </authorList>
    </citation>
    <scope>NUCLEOTIDE SEQUENCE</scope>
    <source>
        <strain evidence="1">NBL</strain>
    </source>
</reference>
<accession>A0AAE0A7Q5</accession>
<gene>
    <name evidence="1" type="ORF">Dsin_019315</name>
</gene>
<dbReference type="Proteomes" id="UP001281410">
    <property type="component" value="Unassembled WGS sequence"/>
</dbReference>
<dbReference type="EMBL" id="JANJYJ010000006">
    <property type="protein sequence ID" value="KAK3205269.1"/>
    <property type="molecule type" value="Genomic_DNA"/>
</dbReference>
<dbReference type="AlphaFoldDB" id="A0AAE0A7Q5"/>
<evidence type="ECO:0000313" key="2">
    <source>
        <dbReference type="Proteomes" id="UP001281410"/>
    </source>
</evidence>
<name>A0AAE0A7Q5_9ROSI</name>
<evidence type="ECO:0000313" key="1">
    <source>
        <dbReference type="EMBL" id="KAK3205269.1"/>
    </source>
</evidence>
<protein>
    <submittedName>
        <fullName evidence="1">Uncharacterized protein</fullName>
    </submittedName>
</protein>
<sequence length="101" mass="11683">MSLSVVDAVFSYRSPPLLLHSFLEAAAFVRRRCRPCLSTPSSATKPVVALTGLNGRSKWHRRREKMAKRQRETRDVRMERRIVFIVRFADFEAVAETQSVF</sequence>
<proteinExistence type="predicted"/>
<keyword evidence="2" id="KW-1185">Reference proteome</keyword>
<organism evidence="1 2">
    <name type="scientific">Dipteronia sinensis</name>
    <dbReference type="NCBI Taxonomy" id="43782"/>
    <lineage>
        <taxon>Eukaryota</taxon>
        <taxon>Viridiplantae</taxon>
        <taxon>Streptophyta</taxon>
        <taxon>Embryophyta</taxon>
        <taxon>Tracheophyta</taxon>
        <taxon>Spermatophyta</taxon>
        <taxon>Magnoliopsida</taxon>
        <taxon>eudicotyledons</taxon>
        <taxon>Gunneridae</taxon>
        <taxon>Pentapetalae</taxon>
        <taxon>rosids</taxon>
        <taxon>malvids</taxon>
        <taxon>Sapindales</taxon>
        <taxon>Sapindaceae</taxon>
        <taxon>Hippocastanoideae</taxon>
        <taxon>Acereae</taxon>
        <taxon>Dipteronia</taxon>
    </lineage>
</organism>